<sequence length="235" mass="25265">MVIFHPFLVLLSIFSVTLAYRLPPEAPITQNNSLHNDTSRNLDDHKLLNVTGQPLESYLFENNIALKNDTSSHLDHSSLMSTNENSNDANAQTGSSSKGSDLHRNISIIVGVLLAGVVFVIISCYLYKYHPKFCRACGPWLMLCEACDKPSNDINNIGSSQRPRNDCCKGDCGYPGSVCDLLCCLVPDSQGDDSDCKPSCECNDCGGDCGDCDCGSCDCGSCDCGSCDCGDCAIM</sequence>
<evidence type="ECO:0000313" key="4">
    <source>
        <dbReference type="EMBL" id="CAH3143108.1"/>
    </source>
</evidence>
<evidence type="ECO:0000256" key="2">
    <source>
        <dbReference type="SAM" id="Phobius"/>
    </source>
</evidence>
<feature type="transmembrane region" description="Helical" evidence="2">
    <location>
        <begin position="106"/>
        <end position="127"/>
    </location>
</feature>
<keyword evidence="3" id="KW-0732">Signal</keyword>
<accession>A0ABN8PG73</accession>
<feature type="signal peptide" evidence="3">
    <location>
        <begin position="1"/>
        <end position="19"/>
    </location>
</feature>
<keyword evidence="2" id="KW-1133">Transmembrane helix</keyword>
<keyword evidence="2" id="KW-0812">Transmembrane</keyword>
<dbReference type="Proteomes" id="UP001159405">
    <property type="component" value="Unassembled WGS sequence"/>
</dbReference>
<proteinExistence type="predicted"/>
<feature type="region of interest" description="Disordered" evidence="1">
    <location>
        <begin position="76"/>
        <end position="100"/>
    </location>
</feature>
<dbReference type="EMBL" id="CALNXK010000070">
    <property type="protein sequence ID" value="CAH3143108.1"/>
    <property type="molecule type" value="Genomic_DNA"/>
</dbReference>
<evidence type="ECO:0000256" key="3">
    <source>
        <dbReference type="SAM" id="SignalP"/>
    </source>
</evidence>
<feature type="compositionally biased region" description="Polar residues" evidence="1">
    <location>
        <begin position="78"/>
        <end position="99"/>
    </location>
</feature>
<gene>
    <name evidence="4" type="ORF">PLOB_00043231</name>
</gene>
<organism evidence="4 5">
    <name type="scientific">Porites lobata</name>
    <dbReference type="NCBI Taxonomy" id="104759"/>
    <lineage>
        <taxon>Eukaryota</taxon>
        <taxon>Metazoa</taxon>
        <taxon>Cnidaria</taxon>
        <taxon>Anthozoa</taxon>
        <taxon>Hexacorallia</taxon>
        <taxon>Scleractinia</taxon>
        <taxon>Fungiina</taxon>
        <taxon>Poritidae</taxon>
        <taxon>Porites</taxon>
    </lineage>
</organism>
<evidence type="ECO:0000256" key="1">
    <source>
        <dbReference type="SAM" id="MobiDB-lite"/>
    </source>
</evidence>
<reference evidence="4 5" key="1">
    <citation type="submission" date="2022-05" db="EMBL/GenBank/DDBJ databases">
        <authorList>
            <consortium name="Genoscope - CEA"/>
            <person name="William W."/>
        </authorList>
    </citation>
    <scope>NUCLEOTIDE SEQUENCE [LARGE SCALE GENOMIC DNA]</scope>
</reference>
<comment type="caution">
    <text evidence="4">The sequence shown here is derived from an EMBL/GenBank/DDBJ whole genome shotgun (WGS) entry which is preliminary data.</text>
</comment>
<evidence type="ECO:0000313" key="5">
    <source>
        <dbReference type="Proteomes" id="UP001159405"/>
    </source>
</evidence>
<keyword evidence="5" id="KW-1185">Reference proteome</keyword>
<keyword evidence="2" id="KW-0472">Membrane</keyword>
<name>A0ABN8PG73_9CNID</name>
<protein>
    <submittedName>
        <fullName evidence="4">Uncharacterized protein</fullName>
    </submittedName>
</protein>
<feature type="chain" id="PRO_5047007364" evidence="3">
    <location>
        <begin position="20"/>
        <end position="235"/>
    </location>
</feature>